<dbReference type="Pfam" id="PF13185">
    <property type="entry name" value="GAF_2"/>
    <property type="match status" value="1"/>
</dbReference>
<evidence type="ECO:0000259" key="5">
    <source>
        <dbReference type="PROSITE" id="PS50921"/>
    </source>
</evidence>
<dbReference type="SUPFAM" id="SSF55781">
    <property type="entry name" value="GAF domain-like"/>
    <property type="match status" value="1"/>
</dbReference>
<evidence type="ECO:0000313" key="7">
    <source>
        <dbReference type="Proteomes" id="UP001373496"/>
    </source>
</evidence>
<dbReference type="InterPro" id="IPR003018">
    <property type="entry name" value="GAF"/>
</dbReference>
<dbReference type="RefSeq" id="WP_336392130.1">
    <property type="nucleotide sequence ID" value="NZ_JBAPLV010000006.1"/>
</dbReference>
<name>A0ABU8E6H3_9ACTN</name>
<keyword evidence="7" id="KW-1185">Reference proteome</keyword>
<evidence type="ECO:0000256" key="1">
    <source>
        <dbReference type="ARBA" id="ARBA00022679"/>
    </source>
</evidence>
<dbReference type="Proteomes" id="UP001373496">
    <property type="component" value="Unassembled WGS sequence"/>
</dbReference>
<dbReference type="InterPro" id="IPR012074">
    <property type="entry name" value="GAF_ANTAR"/>
</dbReference>
<dbReference type="Gene3D" id="3.30.450.40">
    <property type="match status" value="1"/>
</dbReference>
<dbReference type="PIRSF" id="PIRSF036625">
    <property type="entry name" value="GAF_ANTAR"/>
    <property type="match status" value="1"/>
</dbReference>
<dbReference type="SUPFAM" id="SSF52172">
    <property type="entry name" value="CheY-like"/>
    <property type="match status" value="1"/>
</dbReference>
<keyword evidence="4" id="KW-0804">Transcription</keyword>
<dbReference type="PROSITE" id="PS50921">
    <property type="entry name" value="ANTAR"/>
    <property type="match status" value="1"/>
</dbReference>
<dbReference type="InterPro" id="IPR005561">
    <property type="entry name" value="ANTAR"/>
</dbReference>
<dbReference type="InterPro" id="IPR036388">
    <property type="entry name" value="WH-like_DNA-bd_sf"/>
</dbReference>
<dbReference type="SMART" id="SM01012">
    <property type="entry name" value="ANTAR"/>
    <property type="match status" value="1"/>
</dbReference>
<keyword evidence="1" id="KW-0808">Transferase</keyword>
<evidence type="ECO:0000256" key="3">
    <source>
        <dbReference type="ARBA" id="ARBA00023015"/>
    </source>
</evidence>
<organism evidence="6 7">
    <name type="scientific">Klenkia terrae</name>
    <dbReference type="NCBI Taxonomy" id="1052259"/>
    <lineage>
        <taxon>Bacteria</taxon>
        <taxon>Bacillati</taxon>
        <taxon>Actinomycetota</taxon>
        <taxon>Actinomycetes</taxon>
        <taxon>Geodermatophilales</taxon>
        <taxon>Geodermatophilaceae</taxon>
        <taxon>Klenkia</taxon>
    </lineage>
</organism>
<keyword evidence="2" id="KW-0418">Kinase</keyword>
<gene>
    <name evidence="6" type="ORF">UXQ13_08045</name>
</gene>
<protein>
    <submittedName>
        <fullName evidence="6">GAF and ANTAR domain-containing protein</fullName>
    </submittedName>
</protein>
<dbReference type="InterPro" id="IPR029016">
    <property type="entry name" value="GAF-like_dom_sf"/>
</dbReference>
<feature type="domain" description="ANTAR" evidence="5">
    <location>
        <begin position="168"/>
        <end position="229"/>
    </location>
</feature>
<reference evidence="6 7" key="1">
    <citation type="submission" date="2024-03" db="EMBL/GenBank/DDBJ databases">
        <title>Draft genome sequence of Klenkia terrae.</title>
        <authorList>
            <person name="Duangmal K."/>
            <person name="Chantavorakit T."/>
        </authorList>
    </citation>
    <scope>NUCLEOTIDE SEQUENCE [LARGE SCALE GENOMIC DNA]</scope>
    <source>
        <strain evidence="6 7">JCM 17786</strain>
    </source>
</reference>
<comment type="caution">
    <text evidence="6">The sequence shown here is derived from an EMBL/GenBank/DDBJ whole genome shotgun (WGS) entry which is preliminary data.</text>
</comment>
<proteinExistence type="predicted"/>
<evidence type="ECO:0000256" key="4">
    <source>
        <dbReference type="ARBA" id="ARBA00023163"/>
    </source>
</evidence>
<dbReference type="EMBL" id="JBAPLV010000006">
    <property type="protein sequence ID" value="MEI4278414.1"/>
    <property type="molecule type" value="Genomic_DNA"/>
</dbReference>
<evidence type="ECO:0000256" key="2">
    <source>
        <dbReference type="ARBA" id="ARBA00022777"/>
    </source>
</evidence>
<sequence length="237" mass="25593">MTTREEQITDAFVELADCLVEDFEVTDLLHRLIDHALQLLDADAAGIMLADAAGVLQVVASNSHAVEALELFELQADAGPCVECYRTGEPVTPGSREEMRAWWPTFAPAVEALGYSSAQAVPMRLRDEVIGALNIFRTAEGALDARDLKLARALADVATVSLVADRTITARQLLADQLQRALTSRVVLEQAKGMLAERSGIGVDEAFTAMRDHARRSGRGLRDVAADVVARRGTIPS</sequence>
<evidence type="ECO:0000313" key="6">
    <source>
        <dbReference type="EMBL" id="MEI4278414.1"/>
    </source>
</evidence>
<keyword evidence="3" id="KW-0805">Transcription regulation</keyword>
<dbReference type="InterPro" id="IPR011006">
    <property type="entry name" value="CheY-like_superfamily"/>
</dbReference>
<dbReference type="Pfam" id="PF03861">
    <property type="entry name" value="ANTAR"/>
    <property type="match status" value="1"/>
</dbReference>
<dbReference type="Gene3D" id="1.10.10.10">
    <property type="entry name" value="Winged helix-like DNA-binding domain superfamily/Winged helix DNA-binding domain"/>
    <property type="match status" value="1"/>
</dbReference>
<accession>A0ABU8E6H3</accession>